<dbReference type="Proteomes" id="UP000694392">
    <property type="component" value="Unplaced"/>
</dbReference>
<dbReference type="AlphaFoldDB" id="A0A8D0H4Z0"/>
<dbReference type="GO" id="GO:0045893">
    <property type="term" value="P:positive regulation of DNA-templated transcription"/>
    <property type="evidence" value="ECO:0007669"/>
    <property type="project" value="TreeGrafter"/>
</dbReference>
<evidence type="ECO:0000313" key="4">
    <source>
        <dbReference type="Proteomes" id="UP000694392"/>
    </source>
</evidence>
<feature type="region of interest" description="Disordered" evidence="1">
    <location>
        <begin position="218"/>
        <end position="265"/>
    </location>
</feature>
<dbReference type="PANTHER" id="PTHR15000:SF1">
    <property type="entry name" value="ERYTHROID DIFFERENTIATION-RELATED FACTOR 1"/>
    <property type="match status" value="1"/>
</dbReference>
<evidence type="ECO:0000259" key="2">
    <source>
        <dbReference type="Pfam" id="PF23788"/>
    </source>
</evidence>
<proteinExistence type="predicted"/>
<feature type="compositionally biased region" description="Low complexity" evidence="1">
    <location>
        <begin position="1"/>
        <end position="12"/>
    </location>
</feature>
<dbReference type="PANTHER" id="PTHR15000">
    <property type="entry name" value="ERYTHROID DIFFERENTIATION-RELATED FACTOR 1"/>
    <property type="match status" value="1"/>
</dbReference>
<dbReference type="OMA" id="CSHAISH"/>
<name>A0A8D0H4Z0_SPHPU</name>
<dbReference type="InterPro" id="IPR056582">
    <property type="entry name" value="EDRF1_N"/>
</dbReference>
<protein>
    <recommendedName>
        <fullName evidence="2">EDRF1 N-terminal domain-containing protein</fullName>
    </recommendedName>
</protein>
<feature type="region of interest" description="Disordered" evidence="1">
    <location>
        <begin position="1"/>
        <end position="34"/>
    </location>
</feature>
<keyword evidence="4" id="KW-1185">Reference proteome</keyword>
<sequence length="338" mass="37079">MEDPNSRGAEAGSSGGGDTGAVAALKGDPEEPKQESVLFLGGNEVKSSAVVKYSSAPPQAAFARLQEKTDLKLPPANWLRESAKLGPAGTTILGNSKKSKPFSSFGMAYDFIDSVGNDVDVVSDSENIKKLLKIPYSKSHVSMAVHRIGRTLLLDELDIQELFMRSSQTGDWKWLKEFYQRLIDQKWQRKKKSKEHWYQKAILSKFLYYSINGDGAAQPVPSTAEHHQEDPTAEESGDTGRVSWPAPFETPSSLSEDASASNQGSVPLEPSYVVGHVASAPKEQNLTTLFNDGENSQGLKNDFVRNILWTFEDIHMLVGSNMPIFGGGRYPAVSLRLR</sequence>
<reference evidence="3" key="2">
    <citation type="submission" date="2025-09" db="UniProtKB">
        <authorList>
            <consortium name="Ensembl"/>
        </authorList>
    </citation>
    <scope>IDENTIFICATION</scope>
</reference>
<dbReference type="GeneTree" id="ENSGT00390000014797"/>
<evidence type="ECO:0000313" key="3">
    <source>
        <dbReference type="Ensembl" id="ENSSPUP00000016752.1"/>
    </source>
</evidence>
<evidence type="ECO:0000256" key="1">
    <source>
        <dbReference type="SAM" id="MobiDB-lite"/>
    </source>
</evidence>
<dbReference type="Ensembl" id="ENSSPUT00000017841.1">
    <property type="protein sequence ID" value="ENSSPUP00000016752.1"/>
    <property type="gene ID" value="ENSSPUG00000012952.1"/>
</dbReference>
<feature type="compositionally biased region" description="Polar residues" evidence="1">
    <location>
        <begin position="250"/>
        <end position="265"/>
    </location>
</feature>
<organism evidence="3 4">
    <name type="scientific">Sphenodon punctatus</name>
    <name type="common">Tuatara</name>
    <name type="synonym">Hatteria punctata</name>
    <dbReference type="NCBI Taxonomy" id="8508"/>
    <lineage>
        <taxon>Eukaryota</taxon>
        <taxon>Metazoa</taxon>
        <taxon>Chordata</taxon>
        <taxon>Craniata</taxon>
        <taxon>Vertebrata</taxon>
        <taxon>Euteleostomi</taxon>
        <taxon>Lepidosauria</taxon>
        <taxon>Sphenodontia</taxon>
        <taxon>Sphenodontidae</taxon>
        <taxon>Sphenodon</taxon>
    </lineage>
</organism>
<dbReference type="Pfam" id="PF23788">
    <property type="entry name" value="EDRF1_N"/>
    <property type="match status" value="1"/>
</dbReference>
<reference evidence="3" key="1">
    <citation type="submission" date="2025-08" db="UniProtKB">
        <authorList>
            <consortium name="Ensembl"/>
        </authorList>
    </citation>
    <scope>IDENTIFICATION</scope>
</reference>
<accession>A0A8D0H4Z0</accession>
<feature type="domain" description="EDRF1 N-terminal" evidence="2">
    <location>
        <begin position="44"/>
        <end position="338"/>
    </location>
</feature>